<organism evidence="3 4">
    <name type="scientific">Purpureocillium lilacinum</name>
    <name type="common">Paecilomyces lilacinus</name>
    <dbReference type="NCBI Taxonomy" id="33203"/>
    <lineage>
        <taxon>Eukaryota</taxon>
        <taxon>Fungi</taxon>
        <taxon>Dikarya</taxon>
        <taxon>Ascomycota</taxon>
        <taxon>Pezizomycotina</taxon>
        <taxon>Sordariomycetes</taxon>
        <taxon>Hypocreomycetidae</taxon>
        <taxon>Hypocreales</taxon>
        <taxon>Ophiocordycipitaceae</taxon>
        <taxon>Purpureocillium</taxon>
    </lineage>
</organism>
<name>A0A179HZ15_PURLI</name>
<evidence type="ECO:0000256" key="1">
    <source>
        <dbReference type="SAM" id="MobiDB-lite"/>
    </source>
</evidence>
<dbReference type="Proteomes" id="UP000078240">
    <property type="component" value="Unassembled WGS sequence"/>
</dbReference>
<proteinExistence type="predicted"/>
<evidence type="ECO:0000313" key="3">
    <source>
        <dbReference type="EMBL" id="OAQ94669.1"/>
    </source>
</evidence>
<dbReference type="AlphaFoldDB" id="A0A179HZ15"/>
<gene>
    <name evidence="2" type="ORF">VFPBJ_00748</name>
    <name evidence="3" type="ORF">VFPFJ_00778</name>
</gene>
<feature type="region of interest" description="Disordered" evidence="1">
    <location>
        <begin position="1"/>
        <end position="76"/>
    </location>
</feature>
<accession>A0A179HZ15</accession>
<reference evidence="3 4" key="1">
    <citation type="submission" date="2016-02" db="EMBL/GenBank/DDBJ databases">
        <title>Biosynthesis of antibiotic leucinostatins and their inhibition on Phytophthora in bio-control Purpureocillium lilacinum.</title>
        <authorList>
            <person name="Wang G."/>
            <person name="Liu Z."/>
            <person name="Lin R."/>
            <person name="Li E."/>
            <person name="Mao Z."/>
            <person name="Ling J."/>
            <person name="Yin W."/>
            <person name="Xie B."/>
        </authorList>
    </citation>
    <scope>NUCLEOTIDE SEQUENCE [LARGE SCALE GENOMIC DNA]</scope>
    <source>
        <strain evidence="2">PLBJ-1</strain>
        <strain evidence="3">PLFJ-1</strain>
    </source>
</reference>
<dbReference type="EMBL" id="LSBI01000001">
    <property type="protein sequence ID" value="OAQ94669.1"/>
    <property type="molecule type" value="Genomic_DNA"/>
</dbReference>
<dbReference type="EMBL" id="LSBH01000001">
    <property type="protein sequence ID" value="OAQ86708.1"/>
    <property type="molecule type" value="Genomic_DNA"/>
</dbReference>
<protein>
    <submittedName>
        <fullName evidence="3">Uncharacterized protein</fullName>
    </submittedName>
</protein>
<sequence>MASRNGARLVGDGVVGRQVGGRQVGPTSRRGSHRLCQTSMDTPPACFPEQLRRGGAVNSSERRSDGGGDEACMMSR</sequence>
<evidence type="ECO:0000313" key="2">
    <source>
        <dbReference type="EMBL" id="OAQ86708.1"/>
    </source>
</evidence>
<comment type="caution">
    <text evidence="3">The sequence shown here is derived from an EMBL/GenBank/DDBJ whole genome shotgun (WGS) entry which is preliminary data.</text>
</comment>
<evidence type="ECO:0000313" key="4">
    <source>
        <dbReference type="Proteomes" id="UP000078340"/>
    </source>
</evidence>
<dbReference type="Proteomes" id="UP000078340">
    <property type="component" value="Unassembled WGS sequence"/>
</dbReference>